<keyword evidence="5" id="KW-0862">Zinc</keyword>
<dbReference type="KEGG" id="cel:CELE_Y53H1A.2"/>
<evidence type="ECO:0000256" key="1">
    <source>
        <dbReference type="ARBA" id="ARBA00004123"/>
    </source>
</evidence>
<evidence type="ECO:0000256" key="9">
    <source>
        <dbReference type="ARBA" id="ARBA00023242"/>
    </source>
</evidence>
<dbReference type="Bgee" id="WBGene00013178">
    <property type="expression patterns" value="Expressed in adult organism and 3 other cell types or tissues"/>
</dbReference>
<keyword evidence="3" id="KW-0677">Repeat</keyword>
<dbReference type="WormBase" id="Y53H1A.2a">
    <property type="protein sequence ID" value="CE42547"/>
    <property type="gene ID" value="WBGene00013178"/>
</dbReference>
<keyword evidence="2" id="KW-0479">Metal-binding</keyword>
<keyword evidence="14" id="KW-1185">Reference proteome</keyword>
<dbReference type="PeptideAtlas" id="B1V8K3"/>
<dbReference type="Pfam" id="PF16622">
    <property type="entry name" value="zf-C2H2_11"/>
    <property type="match status" value="1"/>
</dbReference>
<dbReference type="GeneID" id="173016"/>
<keyword evidence="4 10" id="KW-0863">Zinc-finger</keyword>
<organism evidence="13 14">
    <name type="scientific">Caenorhabditis elegans</name>
    <dbReference type="NCBI Taxonomy" id="6239"/>
    <lineage>
        <taxon>Eukaryota</taxon>
        <taxon>Metazoa</taxon>
        <taxon>Ecdysozoa</taxon>
        <taxon>Nematoda</taxon>
        <taxon>Chromadorea</taxon>
        <taxon>Rhabditida</taxon>
        <taxon>Rhabditina</taxon>
        <taxon>Rhabditomorpha</taxon>
        <taxon>Rhabditoidea</taxon>
        <taxon>Rhabditidae</taxon>
        <taxon>Peloderinae</taxon>
        <taxon>Caenorhabditis</taxon>
    </lineage>
</organism>
<feature type="region of interest" description="Disordered" evidence="11">
    <location>
        <begin position="117"/>
        <end position="140"/>
    </location>
</feature>
<evidence type="ECO:0000256" key="6">
    <source>
        <dbReference type="ARBA" id="ARBA00023015"/>
    </source>
</evidence>
<dbReference type="Pfam" id="PF00096">
    <property type="entry name" value="zf-C2H2"/>
    <property type="match status" value="1"/>
</dbReference>
<keyword evidence="9" id="KW-0539">Nucleus</keyword>
<dbReference type="GO" id="GO:0003677">
    <property type="term" value="F:DNA binding"/>
    <property type="evidence" value="ECO:0007669"/>
    <property type="project" value="UniProtKB-KW"/>
</dbReference>
<evidence type="ECO:0000256" key="10">
    <source>
        <dbReference type="PROSITE-ProRule" id="PRU00042"/>
    </source>
</evidence>
<dbReference type="AGR" id="WB:WBGene00013178"/>
<dbReference type="EMBL" id="BX284601">
    <property type="protein sequence ID" value="CAQ35074.1"/>
    <property type="molecule type" value="Genomic_DNA"/>
</dbReference>
<feature type="domain" description="C2H2-type" evidence="12">
    <location>
        <begin position="168"/>
        <end position="197"/>
    </location>
</feature>
<dbReference type="PROSITE" id="PS00028">
    <property type="entry name" value="ZINC_FINGER_C2H2_1"/>
    <property type="match status" value="1"/>
</dbReference>
<dbReference type="InterPro" id="IPR036236">
    <property type="entry name" value="Znf_C2H2_sf"/>
</dbReference>
<evidence type="ECO:0000256" key="4">
    <source>
        <dbReference type="ARBA" id="ARBA00022771"/>
    </source>
</evidence>
<gene>
    <name evidence="13" type="ORF">CELE_Y53H1A.2</name>
    <name evidence="13 15" type="ORF">Y53H1A.2</name>
</gene>
<accession>B1V8K3</accession>
<sequence>MTERKQDFSCPNYMLFGDDFNLQSGIEDISCSSNYTSDEDGPKVLTTMRNMFAEQKTDEYELVYDNNSQNVPQNCSPKNQYSPPQSVQQAHYSNLSHFHPRNPEFSQEIVENRVISPKSEHPEEIEDHEDDEDGQSEMKHNCPECPKKYTSERRLKHHIVVHRNPDAYKCQKCGYCYQSPDSLRRHWKKTPNCDEFPPKINVKTEILDPDS</sequence>
<dbReference type="CTD" id="173016"/>
<feature type="domain" description="C2H2-type" evidence="12">
    <location>
        <begin position="140"/>
        <end position="167"/>
    </location>
</feature>
<dbReference type="Proteomes" id="UP000001940">
    <property type="component" value="Chromosome I"/>
</dbReference>
<evidence type="ECO:0000256" key="2">
    <source>
        <dbReference type="ARBA" id="ARBA00022723"/>
    </source>
</evidence>
<evidence type="ECO:0000256" key="5">
    <source>
        <dbReference type="ARBA" id="ARBA00022833"/>
    </source>
</evidence>
<keyword evidence="6" id="KW-0805">Transcription regulation</keyword>
<dbReference type="GO" id="GO:0008270">
    <property type="term" value="F:zinc ion binding"/>
    <property type="evidence" value="ECO:0007669"/>
    <property type="project" value="UniProtKB-KW"/>
</dbReference>
<protein>
    <submittedName>
        <fullName evidence="13">C2H2-type domain-containing protein</fullName>
    </submittedName>
</protein>
<proteinExistence type="predicted"/>
<evidence type="ECO:0000256" key="11">
    <source>
        <dbReference type="SAM" id="MobiDB-lite"/>
    </source>
</evidence>
<dbReference type="Gene3D" id="3.30.160.60">
    <property type="entry name" value="Classic Zinc Finger"/>
    <property type="match status" value="1"/>
</dbReference>
<dbReference type="HOGENOM" id="CLU_074904_0_0_1"/>
<evidence type="ECO:0000313" key="15">
    <source>
        <dbReference type="WormBase" id="Y53H1A.2a"/>
    </source>
</evidence>
<dbReference type="OrthoDB" id="5826233at2759"/>
<keyword evidence="7" id="KW-0238">DNA-binding</keyword>
<dbReference type="AlphaFoldDB" id="B1V8K3"/>
<evidence type="ECO:0000256" key="8">
    <source>
        <dbReference type="ARBA" id="ARBA00023163"/>
    </source>
</evidence>
<evidence type="ECO:0000313" key="13">
    <source>
        <dbReference type="EMBL" id="CAQ35074.1"/>
    </source>
</evidence>
<dbReference type="SUPFAM" id="SSF57667">
    <property type="entry name" value="beta-beta-alpha zinc fingers"/>
    <property type="match status" value="1"/>
</dbReference>
<dbReference type="SMART" id="SM00355">
    <property type="entry name" value="ZnF_C2H2"/>
    <property type="match status" value="2"/>
</dbReference>
<evidence type="ECO:0000256" key="7">
    <source>
        <dbReference type="ARBA" id="ARBA00023125"/>
    </source>
</evidence>
<dbReference type="InterPro" id="IPR013087">
    <property type="entry name" value="Znf_C2H2_type"/>
</dbReference>
<dbReference type="PROSITE" id="PS50157">
    <property type="entry name" value="ZINC_FINGER_C2H2_2"/>
    <property type="match status" value="2"/>
</dbReference>
<evidence type="ECO:0000256" key="3">
    <source>
        <dbReference type="ARBA" id="ARBA00022737"/>
    </source>
</evidence>
<dbReference type="RefSeq" id="NP_001122546.1">
    <property type="nucleotide sequence ID" value="NM_001129074.1"/>
</dbReference>
<evidence type="ECO:0000259" key="12">
    <source>
        <dbReference type="PROSITE" id="PS50157"/>
    </source>
</evidence>
<dbReference type="InterPro" id="IPR041697">
    <property type="entry name" value="Znf-C2H2_11"/>
</dbReference>
<comment type="subcellular location">
    <subcellularLocation>
        <location evidence="1">Nucleus</location>
    </subcellularLocation>
</comment>
<name>B1V8K3_CAEEL</name>
<dbReference type="GO" id="GO:0005634">
    <property type="term" value="C:nucleus"/>
    <property type="evidence" value="ECO:0007669"/>
    <property type="project" value="UniProtKB-SubCell"/>
</dbReference>
<evidence type="ECO:0000313" key="14">
    <source>
        <dbReference type="Proteomes" id="UP000001940"/>
    </source>
</evidence>
<dbReference type="ExpressionAtlas" id="B1V8K3">
    <property type="expression patterns" value="baseline"/>
</dbReference>
<feature type="compositionally biased region" description="Acidic residues" evidence="11">
    <location>
        <begin position="123"/>
        <end position="135"/>
    </location>
</feature>
<dbReference type="PhylomeDB" id="B1V8K3"/>
<reference evidence="13 14" key="1">
    <citation type="journal article" date="1998" name="Science">
        <title>Genome sequence of the nematode C. elegans: a platform for investigating biology.</title>
        <authorList>
            <consortium name="The C. elegans sequencing consortium"/>
            <person name="Sulson J.E."/>
            <person name="Waterston R."/>
        </authorList>
    </citation>
    <scope>NUCLEOTIDE SEQUENCE [LARGE SCALE GENOMIC DNA]</scope>
    <source>
        <strain evidence="13 14">Bristol N2</strain>
    </source>
</reference>
<keyword evidence="8" id="KW-0804">Transcription</keyword>